<name>A0A7W7BQM1_9MICO</name>
<dbReference type="AlphaFoldDB" id="A0A7W7BQM1"/>
<keyword evidence="1" id="KW-0472">Membrane</keyword>
<sequence length="61" mass="6143">MNARKTGPSADTLGLIAAIALFVVIAAIAFGIRFWITGGDFGCVFANDPALCVAVKSGVSG</sequence>
<reference evidence="2 3" key="1">
    <citation type="submission" date="2020-08" db="EMBL/GenBank/DDBJ databases">
        <title>Sequencing the genomes of 1000 actinobacteria strains.</title>
        <authorList>
            <person name="Klenk H.-P."/>
        </authorList>
    </citation>
    <scope>NUCLEOTIDE SEQUENCE [LARGE SCALE GENOMIC DNA]</scope>
    <source>
        <strain evidence="2 3">DSM 24947</strain>
    </source>
</reference>
<keyword evidence="1" id="KW-1133">Transmembrane helix</keyword>
<evidence type="ECO:0000313" key="2">
    <source>
        <dbReference type="EMBL" id="MBB4667034.1"/>
    </source>
</evidence>
<dbReference type="Proteomes" id="UP000573729">
    <property type="component" value="Unassembled WGS sequence"/>
</dbReference>
<comment type="caution">
    <text evidence="2">The sequence shown here is derived from an EMBL/GenBank/DDBJ whole genome shotgun (WGS) entry which is preliminary data.</text>
</comment>
<dbReference type="EMBL" id="JACHMD010000001">
    <property type="protein sequence ID" value="MBB4667034.1"/>
    <property type="molecule type" value="Genomic_DNA"/>
</dbReference>
<gene>
    <name evidence="2" type="ORF">BKA24_001743</name>
</gene>
<accession>A0A7W7BQM1</accession>
<organism evidence="2 3">
    <name type="scientific">Microbacterium marinum</name>
    <dbReference type="NCBI Taxonomy" id="421115"/>
    <lineage>
        <taxon>Bacteria</taxon>
        <taxon>Bacillati</taxon>
        <taxon>Actinomycetota</taxon>
        <taxon>Actinomycetes</taxon>
        <taxon>Micrococcales</taxon>
        <taxon>Microbacteriaceae</taxon>
        <taxon>Microbacterium</taxon>
    </lineage>
</organism>
<keyword evidence="3" id="KW-1185">Reference proteome</keyword>
<protein>
    <submittedName>
        <fullName evidence="2">Type IV secretory pathway TrbD component</fullName>
    </submittedName>
</protein>
<dbReference type="RefSeq" id="WP_184217153.1">
    <property type="nucleotide sequence ID" value="NZ_JACHMD010000001.1"/>
</dbReference>
<evidence type="ECO:0000313" key="3">
    <source>
        <dbReference type="Proteomes" id="UP000573729"/>
    </source>
</evidence>
<proteinExistence type="predicted"/>
<keyword evidence="1" id="KW-0812">Transmembrane</keyword>
<feature type="transmembrane region" description="Helical" evidence="1">
    <location>
        <begin position="12"/>
        <end position="36"/>
    </location>
</feature>
<evidence type="ECO:0000256" key="1">
    <source>
        <dbReference type="SAM" id="Phobius"/>
    </source>
</evidence>